<gene>
    <name evidence="1" type="ORF">METZ01_LOCUS466772</name>
</gene>
<sequence>MTQMTVYTARRIRTMDLGRPLADA</sequence>
<reference evidence="1" key="1">
    <citation type="submission" date="2018-05" db="EMBL/GenBank/DDBJ databases">
        <authorList>
            <person name="Lanie J.A."/>
            <person name="Ng W.-L."/>
            <person name="Kazmierczak K.M."/>
            <person name="Andrzejewski T.M."/>
            <person name="Davidsen T.M."/>
            <person name="Wayne K.J."/>
            <person name="Tettelin H."/>
            <person name="Glass J.I."/>
            <person name="Rusch D."/>
            <person name="Podicherti R."/>
            <person name="Tsui H.-C.T."/>
            <person name="Winkler M.E."/>
        </authorList>
    </citation>
    <scope>NUCLEOTIDE SEQUENCE</scope>
</reference>
<dbReference type="AlphaFoldDB" id="A0A383B3D9"/>
<feature type="non-terminal residue" evidence="1">
    <location>
        <position position="24"/>
    </location>
</feature>
<name>A0A383B3D9_9ZZZZ</name>
<protein>
    <submittedName>
        <fullName evidence="1">Uncharacterized protein</fullName>
    </submittedName>
</protein>
<accession>A0A383B3D9</accession>
<organism evidence="1">
    <name type="scientific">marine metagenome</name>
    <dbReference type="NCBI Taxonomy" id="408172"/>
    <lineage>
        <taxon>unclassified sequences</taxon>
        <taxon>metagenomes</taxon>
        <taxon>ecological metagenomes</taxon>
    </lineage>
</organism>
<evidence type="ECO:0000313" key="1">
    <source>
        <dbReference type="EMBL" id="SVE13918.1"/>
    </source>
</evidence>
<proteinExistence type="predicted"/>
<dbReference type="EMBL" id="UINC01196766">
    <property type="protein sequence ID" value="SVE13918.1"/>
    <property type="molecule type" value="Genomic_DNA"/>
</dbReference>